<accession>A0ABQ3I091</accession>
<protein>
    <recommendedName>
        <fullName evidence="1">Fibronectin type-III domain-containing protein</fullName>
    </recommendedName>
</protein>
<name>A0ABQ3I091_9SPHI</name>
<dbReference type="InterPro" id="IPR013783">
    <property type="entry name" value="Ig-like_fold"/>
</dbReference>
<dbReference type="InterPro" id="IPR032530">
    <property type="entry name" value="DUF4957"/>
</dbReference>
<gene>
    <name evidence="2" type="ORF">GCM10017764_26030</name>
</gene>
<sequence>MNFQKNNPVRLFYGALFLTFLIVGFNACSKETVLGPPTSLTEMASGISIAHADTSLVLSWSPGLAAWEGKDRPVVTLSYEVQVSTDETFRDESQIALDFVVDSTSLFLNDEQLTPLQQYYARVRTAPSTGTGHSAWTAASSFQLRPIDMFRPIKVWNLTDEAAILGWGRHGEMATLVVETADGNEKQEFDIKNATLVSKLVEGLLPGKSYVAKLLRQDNRSLGVLAFTTKPDVTGAGYVDLRASSDPSILQTTLNTVSAGSKIVLKRGMTYAISTAFQLNRDVTIMSEPGFGAQAQIQMSPSFGIEEGAQITLLKFDDVEIRGTLSSSYVLNLSPASSIQKVEFEACRISDHVGVMRLQGAGVKSVQDYVINNSIIQNIGAQGVLQVDNVNAVVNNVHLTNSTFINTQWIVRYNSSVVNHLNAMTIESSTFFQAPYDNRYILDMARTGSTIGSFTANNTLFGYTGGARSFNSRTPASISVTNSFATADATWGTSNTQALIAGIVRYPFPSEQVFAMPDKTNFANSDLTIIDEALFTVGDPKWRP</sequence>
<dbReference type="SUPFAM" id="SSF49265">
    <property type="entry name" value="Fibronectin type III"/>
    <property type="match status" value="1"/>
</dbReference>
<dbReference type="Proteomes" id="UP000620550">
    <property type="component" value="Unassembled WGS sequence"/>
</dbReference>
<reference evidence="3" key="1">
    <citation type="journal article" date="2019" name="Int. J. Syst. Evol. Microbiol.">
        <title>The Global Catalogue of Microorganisms (GCM) 10K type strain sequencing project: providing services to taxonomists for standard genome sequencing and annotation.</title>
        <authorList>
            <consortium name="The Broad Institute Genomics Platform"/>
            <consortium name="The Broad Institute Genome Sequencing Center for Infectious Disease"/>
            <person name="Wu L."/>
            <person name="Ma J."/>
        </authorList>
    </citation>
    <scope>NUCLEOTIDE SEQUENCE [LARGE SCALE GENOMIC DNA]</scope>
    <source>
        <strain evidence="3">CGMCC 1.12966</strain>
    </source>
</reference>
<dbReference type="SUPFAM" id="SSF51126">
    <property type="entry name" value="Pectin lyase-like"/>
    <property type="match status" value="1"/>
</dbReference>
<dbReference type="PROSITE" id="PS50853">
    <property type="entry name" value="FN3"/>
    <property type="match status" value="1"/>
</dbReference>
<dbReference type="CDD" id="cd00063">
    <property type="entry name" value="FN3"/>
    <property type="match status" value="1"/>
</dbReference>
<keyword evidence="3" id="KW-1185">Reference proteome</keyword>
<evidence type="ECO:0000313" key="3">
    <source>
        <dbReference type="Proteomes" id="UP000620550"/>
    </source>
</evidence>
<comment type="caution">
    <text evidence="2">The sequence shown here is derived from an EMBL/GenBank/DDBJ whole genome shotgun (WGS) entry which is preliminary data.</text>
</comment>
<dbReference type="InterPro" id="IPR003961">
    <property type="entry name" value="FN3_dom"/>
</dbReference>
<proteinExistence type="predicted"/>
<feature type="domain" description="Fibronectin type-III" evidence="1">
    <location>
        <begin position="36"/>
        <end position="147"/>
    </location>
</feature>
<dbReference type="Pfam" id="PF16318">
    <property type="entry name" value="DUF4957"/>
    <property type="match status" value="1"/>
</dbReference>
<dbReference type="RefSeq" id="WP_189627118.1">
    <property type="nucleotide sequence ID" value="NZ_BNAF01000009.1"/>
</dbReference>
<evidence type="ECO:0000259" key="1">
    <source>
        <dbReference type="PROSITE" id="PS50853"/>
    </source>
</evidence>
<evidence type="ECO:0000313" key="2">
    <source>
        <dbReference type="EMBL" id="GHE41435.1"/>
    </source>
</evidence>
<dbReference type="EMBL" id="BNAF01000009">
    <property type="protein sequence ID" value="GHE41435.1"/>
    <property type="molecule type" value="Genomic_DNA"/>
</dbReference>
<organism evidence="2 3">
    <name type="scientific">Sphingobacterium griseoflavum</name>
    <dbReference type="NCBI Taxonomy" id="1474952"/>
    <lineage>
        <taxon>Bacteria</taxon>
        <taxon>Pseudomonadati</taxon>
        <taxon>Bacteroidota</taxon>
        <taxon>Sphingobacteriia</taxon>
        <taxon>Sphingobacteriales</taxon>
        <taxon>Sphingobacteriaceae</taxon>
        <taxon>Sphingobacterium</taxon>
    </lineage>
</organism>
<dbReference type="InterPro" id="IPR011050">
    <property type="entry name" value="Pectin_lyase_fold/virulence"/>
</dbReference>
<dbReference type="Gene3D" id="2.60.40.10">
    <property type="entry name" value="Immunoglobulins"/>
    <property type="match status" value="1"/>
</dbReference>
<dbReference type="InterPro" id="IPR036116">
    <property type="entry name" value="FN3_sf"/>
</dbReference>